<proteinExistence type="predicted"/>
<sequence>MWLLLLFVFFPISSSDSNFLRTKFTSNKRCITHVEVYTNKREFMLTAVVPVFPGTPTYFAIPYHKTLSYKFKLNDMISGRFMGSTLPSRLKSENQNIQLHFKDSADSVGGFRRQSDFGITVNIETNVDCPQNFSGSHCENYAANETLTNN</sequence>
<dbReference type="AlphaFoldDB" id="A0A9P1ISC9"/>
<feature type="chain" id="PRO_5040411370" description="CUB-like domain-containing protein" evidence="1">
    <location>
        <begin position="16"/>
        <end position="150"/>
    </location>
</feature>
<evidence type="ECO:0000256" key="1">
    <source>
        <dbReference type="SAM" id="SignalP"/>
    </source>
</evidence>
<dbReference type="Proteomes" id="UP001152747">
    <property type="component" value="Unassembled WGS sequence"/>
</dbReference>
<feature type="signal peptide" evidence="1">
    <location>
        <begin position="1"/>
        <end position="15"/>
    </location>
</feature>
<gene>
    <name evidence="2" type="ORF">CAMP_LOCUS12821</name>
</gene>
<keyword evidence="3" id="KW-1185">Reference proteome</keyword>
<evidence type="ECO:0000313" key="2">
    <source>
        <dbReference type="EMBL" id="CAI5450184.1"/>
    </source>
</evidence>
<accession>A0A9P1ISC9</accession>
<reference evidence="2" key="1">
    <citation type="submission" date="2022-11" db="EMBL/GenBank/DDBJ databases">
        <authorList>
            <person name="Kikuchi T."/>
        </authorList>
    </citation>
    <scope>NUCLEOTIDE SEQUENCE</scope>
    <source>
        <strain evidence="2">PS1010</strain>
    </source>
</reference>
<comment type="caution">
    <text evidence="2">The sequence shown here is derived from an EMBL/GenBank/DDBJ whole genome shotgun (WGS) entry which is preliminary data.</text>
</comment>
<keyword evidence="1" id="KW-0732">Signal</keyword>
<dbReference type="EMBL" id="CANHGI010000005">
    <property type="protein sequence ID" value="CAI5450184.1"/>
    <property type="molecule type" value="Genomic_DNA"/>
</dbReference>
<evidence type="ECO:0008006" key="4">
    <source>
        <dbReference type="Google" id="ProtNLM"/>
    </source>
</evidence>
<evidence type="ECO:0000313" key="3">
    <source>
        <dbReference type="Proteomes" id="UP001152747"/>
    </source>
</evidence>
<name>A0A9P1ISC9_9PELO</name>
<protein>
    <recommendedName>
        <fullName evidence="4">CUB-like domain-containing protein</fullName>
    </recommendedName>
</protein>
<organism evidence="2 3">
    <name type="scientific">Caenorhabditis angaria</name>
    <dbReference type="NCBI Taxonomy" id="860376"/>
    <lineage>
        <taxon>Eukaryota</taxon>
        <taxon>Metazoa</taxon>
        <taxon>Ecdysozoa</taxon>
        <taxon>Nematoda</taxon>
        <taxon>Chromadorea</taxon>
        <taxon>Rhabditida</taxon>
        <taxon>Rhabditina</taxon>
        <taxon>Rhabditomorpha</taxon>
        <taxon>Rhabditoidea</taxon>
        <taxon>Rhabditidae</taxon>
        <taxon>Peloderinae</taxon>
        <taxon>Caenorhabditis</taxon>
    </lineage>
</organism>